<dbReference type="VEuPathDB" id="TriTrypDB:ADEAN_000431300"/>
<dbReference type="GO" id="GO:0005783">
    <property type="term" value="C:endoplasmic reticulum"/>
    <property type="evidence" value="ECO:0007669"/>
    <property type="project" value="TreeGrafter"/>
</dbReference>
<reference evidence="9 10" key="1">
    <citation type="submission" date="2020-08" db="EMBL/GenBank/DDBJ databases">
        <authorList>
            <person name="Newling K."/>
            <person name="Davey J."/>
            <person name="Forrester S."/>
        </authorList>
    </citation>
    <scope>NUCLEOTIDE SEQUENCE [LARGE SCALE GENOMIC DNA]</scope>
    <source>
        <strain evidence="10">Crithidia deanei Carvalho (ATCC PRA-265)</strain>
    </source>
</reference>
<feature type="compositionally biased region" description="Basic and acidic residues" evidence="6">
    <location>
        <begin position="361"/>
        <end position="384"/>
    </location>
</feature>
<feature type="compositionally biased region" description="Polar residues" evidence="6">
    <location>
        <begin position="350"/>
        <end position="360"/>
    </location>
</feature>
<evidence type="ECO:0000313" key="10">
    <source>
        <dbReference type="Proteomes" id="UP000515908"/>
    </source>
</evidence>
<evidence type="ECO:0000256" key="3">
    <source>
        <dbReference type="ARBA" id="ARBA00022989"/>
    </source>
</evidence>
<feature type="transmembrane region" description="Helical" evidence="7">
    <location>
        <begin position="154"/>
        <end position="174"/>
    </location>
</feature>
<dbReference type="InterPro" id="IPR016439">
    <property type="entry name" value="Lag1/Lac1-like"/>
</dbReference>
<evidence type="ECO:0000256" key="2">
    <source>
        <dbReference type="ARBA" id="ARBA00022692"/>
    </source>
</evidence>
<keyword evidence="4 5" id="KW-0472">Membrane</keyword>
<dbReference type="AlphaFoldDB" id="A0A7G2CBK3"/>
<accession>A0A7G2CBK3</accession>
<feature type="transmembrane region" description="Helical" evidence="7">
    <location>
        <begin position="211"/>
        <end position="231"/>
    </location>
</feature>
<feature type="transmembrane region" description="Helical" evidence="7">
    <location>
        <begin position="279"/>
        <end position="301"/>
    </location>
</feature>
<dbReference type="GO" id="GO:0046513">
    <property type="term" value="P:ceramide biosynthetic process"/>
    <property type="evidence" value="ECO:0007669"/>
    <property type="project" value="InterPro"/>
</dbReference>
<evidence type="ECO:0000256" key="4">
    <source>
        <dbReference type="ARBA" id="ARBA00023136"/>
    </source>
</evidence>
<dbReference type="SMART" id="SM00724">
    <property type="entry name" value="TLC"/>
    <property type="match status" value="1"/>
</dbReference>
<sequence>MTDCVRDPSLCHATYQQALQVLQSPLKEHTRWSGWGGLGLDFPLIQLVLPSLLWGMCLYFIKIVIQRPIEHISTVFCSISPVKYPKRTRKLKNQCWLLFFYVCSSIFGFLLIHRERYFRFPVSIKDTSGAAASLYDGHPQAPSALILLYYNYEIGFYICEIFTVFINISWGKYLMCGRRMSTIFEVATHHTFTLFLLFFSHMGYFHRVGSYVLFLHDTSDVLLCISKIAVYTRRPERVVNLTFFVFVLSFVFLRLFCLPMLMFSSLTVGTRLTPCTINYWSLFVVIHGFIQLIHVYWFVLIMKIAARAVTKPPSARSRDIRSSSSETEEESEDEATEKYGTVEDHHPTATAASDHTNSNRNGKERGADTPVHHSREGSPQREAAEELYSARPEPGRRGANRRFVAPIPDMNDAKIDSLASLSRVKKRKSQV</sequence>
<evidence type="ECO:0000256" key="5">
    <source>
        <dbReference type="PROSITE-ProRule" id="PRU00205"/>
    </source>
</evidence>
<feature type="region of interest" description="Disordered" evidence="6">
    <location>
        <begin position="315"/>
        <end position="410"/>
    </location>
</feature>
<dbReference type="PROSITE" id="PS50922">
    <property type="entry name" value="TLC"/>
    <property type="match status" value="1"/>
</dbReference>
<dbReference type="Proteomes" id="UP000515908">
    <property type="component" value="Chromosome 07"/>
</dbReference>
<feature type="transmembrane region" description="Helical" evidence="7">
    <location>
        <begin position="42"/>
        <end position="61"/>
    </location>
</feature>
<dbReference type="EMBL" id="LR877151">
    <property type="protein sequence ID" value="CAD2216835.1"/>
    <property type="molecule type" value="Genomic_DNA"/>
</dbReference>
<evidence type="ECO:0000313" key="9">
    <source>
        <dbReference type="EMBL" id="CAD2216835.1"/>
    </source>
</evidence>
<organism evidence="9 10">
    <name type="scientific">Angomonas deanei</name>
    <dbReference type="NCBI Taxonomy" id="59799"/>
    <lineage>
        <taxon>Eukaryota</taxon>
        <taxon>Discoba</taxon>
        <taxon>Euglenozoa</taxon>
        <taxon>Kinetoplastea</taxon>
        <taxon>Metakinetoplastina</taxon>
        <taxon>Trypanosomatida</taxon>
        <taxon>Trypanosomatidae</taxon>
        <taxon>Strigomonadinae</taxon>
        <taxon>Angomonas</taxon>
    </lineage>
</organism>
<evidence type="ECO:0000256" key="1">
    <source>
        <dbReference type="ARBA" id="ARBA00004141"/>
    </source>
</evidence>
<dbReference type="InterPro" id="IPR006634">
    <property type="entry name" value="TLC-dom"/>
</dbReference>
<dbReference type="PANTHER" id="PTHR12560:SF0">
    <property type="entry name" value="LD18904P"/>
    <property type="match status" value="1"/>
</dbReference>
<feature type="compositionally biased region" description="Acidic residues" evidence="6">
    <location>
        <begin position="326"/>
        <end position="335"/>
    </location>
</feature>
<feature type="compositionally biased region" description="Basic and acidic residues" evidence="6">
    <location>
        <begin position="336"/>
        <end position="347"/>
    </location>
</feature>
<feature type="domain" description="TLC" evidence="8">
    <location>
        <begin position="89"/>
        <end position="310"/>
    </location>
</feature>
<feature type="transmembrane region" description="Helical" evidence="7">
    <location>
        <begin position="95"/>
        <end position="113"/>
    </location>
</feature>
<keyword evidence="3 7" id="KW-1133">Transmembrane helix</keyword>
<keyword evidence="2 5" id="KW-0812">Transmembrane</keyword>
<protein>
    <submittedName>
        <fullName evidence="9">TLC domain containing protein, putative</fullName>
    </submittedName>
</protein>
<dbReference type="GO" id="GO:0016020">
    <property type="term" value="C:membrane"/>
    <property type="evidence" value="ECO:0007669"/>
    <property type="project" value="UniProtKB-SubCell"/>
</dbReference>
<feature type="transmembrane region" description="Helical" evidence="7">
    <location>
        <begin position="186"/>
        <end position="205"/>
    </location>
</feature>
<comment type="subcellular location">
    <subcellularLocation>
        <location evidence="1">Membrane</location>
        <topology evidence="1">Multi-pass membrane protein</topology>
    </subcellularLocation>
</comment>
<evidence type="ECO:0000256" key="6">
    <source>
        <dbReference type="SAM" id="MobiDB-lite"/>
    </source>
</evidence>
<evidence type="ECO:0000259" key="8">
    <source>
        <dbReference type="PROSITE" id="PS50922"/>
    </source>
</evidence>
<name>A0A7G2CBK3_9TRYP</name>
<feature type="transmembrane region" description="Helical" evidence="7">
    <location>
        <begin position="243"/>
        <end position="267"/>
    </location>
</feature>
<proteinExistence type="predicted"/>
<dbReference type="PANTHER" id="PTHR12560">
    <property type="entry name" value="LONGEVITY ASSURANCE FACTOR 1 LAG1"/>
    <property type="match status" value="1"/>
</dbReference>
<keyword evidence="10" id="KW-1185">Reference proteome</keyword>
<evidence type="ECO:0000256" key="7">
    <source>
        <dbReference type="SAM" id="Phobius"/>
    </source>
</evidence>
<dbReference type="Pfam" id="PF03798">
    <property type="entry name" value="TRAM_LAG1_CLN8"/>
    <property type="match status" value="1"/>
</dbReference>
<gene>
    <name evidence="9" type="ORF">ADEAN_000431300</name>
</gene>
<dbReference type="GO" id="GO:0050291">
    <property type="term" value="F:sphingosine N-acyltransferase activity"/>
    <property type="evidence" value="ECO:0007669"/>
    <property type="project" value="InterPro"/>
</dbReference>